<evidence type="ECO:0000313" key="2">
    <source>
        <dbReference type="Proteomes" id="UP001292079"/>
    </source>
</evidence>
<accession>A0AAE1ZK67</accession>
<keyword evidence="2" id="KW-1185">Reference proteome</keyword>
<name>A0AAE1ZK67_SCHME</name>
<reference evidence="1" key="1">
    <citation type="submission" date="2022-04" db="EMBL/GenBank/DDBJ databases">
        <authorList>
            <person name="Xu L."/>
            <person name="Lv Z."/>
        </authorList>
    </citation>
    <scope>NUCLEOTIDE SEQUENCE</scope>
    <source>
        <strain evidence="1">LV_2022a</strain>
    </source>
</reference>
<sequence length="621" mass="72283">MRNFHGRISFSEYIYTIKLKNALHNEAYQDNVDFKKNSFINHSSIHFLFNNMESIIFSIDQQSYHNNNHVTIDIDILKCINQCLLITNRSKYQLLSGIKCKVYWHQLARNESFLQCLIHIIPTGYGDPYFQEIAFIVLTNLCIIAGRESKHSAFEECEAALKNLIHIAAGPLVIFSSSSGLGQLTNWSTQALTGLLKATFIYNPNLNINYSNDIWMEKLLLFSHVIHVFHRLLPKIFFIESDNFGSYESLKQFSKYIDDEIDSFNLDILSSFFNLLTLILMKLPTVQMILSISTSSSSSSDDITTIQDTEKFLSIIQYSFMNLCLAIGKVCLCSLCMNNLINFNLFDFLNLQLNNIDVIIMKKCTLNENLSYEVLSFTCKLLKCLLQLIQIPYLKVYFLKTHYNLIHCLLYLSKCLFYCTQSYHSSITSQCILYIIRIIGCICLQYHEININHSISLIKLSNYYLLNNFLLLINWYHQYRCSWSICGVELCWSLTHFIQYFNISIFQQQSNPLLDCFINSFLFKLYSLDYGCKELHIETFIYLLKFLSLLININLLKEYIVMNCIILHRLCNQCDQILKMLSTVASLELLTIEQIVQMICTLSLSTDIISYIMSIIEYIQL</sequence>
<dbReference type="EMBL" id="JALJAT010000001">
    <property type="protein sequence ID" value="KAK4475353.1"/>
    <property type="molecule type" value="Genomic_DNA"/>
</dbReference>
<protein>
    <submittedName>
        <fullName evidence="1">Uncharacterized protein</fullName>
    </submittedName>
</protein>
<reference evidence="1" key="2">
    <citation type="journal article" date="2023" name="Infect Dis Poverty">
        <title>Chromosome-scale genome of the human blood fluke Schistosoma mekongi and its implications for public health.</title>
        <authorList>
            <person name="Zhou M."/>
            <person name="Xu L."/>
            <person name="Xu D."/>
            <person name="Chen W."/>
            <person name="Khan J."/>
            <person name="Hu Y."/>
            <person name="Huang H."/>
            <person name="Wei H."/>
            <person name="Zhang Y."/>
            <person name="Chusongsang P."/>
            <person name="Tanasarnprasert K."/>
            <person name="Hu X."/>
            <person name="Limpanont Y."/>
            <person name="Lv Z."/>
        </authorList>
    </citation>
    <scope>NUCLEOTIDE SEQUENCE</scope>
    <source>
        <strain evidence="1">LV_2022a</strain>
    </source>
</reference>
<evidence type="ECO:0000313" key="1">
    <source>
        <dbReference type="EMBL" id="KAK4475353.1"/>
    </source>
</evidence>
<dbReference type="Proteomes" id="UP001292079">
    <property type="component" value="Unassembled WGS sequence"/>
</dbReference>
<proteinExistence type="predicted"/>
<dbReference type="AlphaFoldDB" id="A0AAE1ZK67"/>
<gene>
    <name evidence="1" type="ORF">MN116_002418</name>
</gene>
<organism evidence="1 2">
    <name type="scientific">Schistosoma mekongi</name>
    <name type="common">Parasitic worm</name>
    <dbReference type="NCBI Taxonomy" id="38744"/>
    <lineage>
        <taxon>Eukaryota</taxon>
        <taxon>Metazoa</taxon>
        <taxon>Spiralia</taxon>
        <taxon>Lophotrochozoa</taxon>
        <taxon>Platyhelminthes</taxon>
        <taxon>Trematoda</taxon>
        <taxon>Digenea</taxon>
        <taxon>Strigeidida</taxon>
        <taxon>Schistosomatoidea</taxon>
        <taxon>Schistosomatidae</taxon>
        <taxon>Schistosoma</taxon>
    </lineage>
</organism>
<comment type="caution">
    <text evidence="1">The sequence shown here is derived from an EMBL/GenBank/DDBJ whole genome shotgun (WGS) entry which is preliminary data.</text>
</comment>